<accession>A0A2I6PF67</accession>
<reference evidence="1 2" key="1">
    <citation type="submission" date="2017-12" db="EMBL/GenBank/DDBJ databases">
        <title>Complete genome sequence and characterization of bacteriophage phiP4-3 infecting Proteus pennea.</title>
        <authorList>
            <person name="He Y."/>
            <person name="Yang H."/>
        </authorList>
    </citation>
    <scope>NUCLEOTIDE SEQUENCE [LARGE SCALE GENOMIC DNA]</scope>
</reference>
<keyword evidence="2" id="KW-1185">Reference proteome</keyword>
<name>A0A2I6PF67_9CAUD</name>
<gene>
    <name evidence="1" type="ORF">phiP43_002</name>
</gene>
<organism evidence="1 2">
    <name type="scientific">Proteus phage phiP4-3</name>
    <dbReference type="NCBI Taxonomy" id="2065203"/>
    <lineage>
        <taxon>Viruses</taxon>
        <taxon>Duplodnaviria</taxon>
        <taxon>Heunggongvirae</taxon>
        <taxon>Uroviricota</taxon>
        <taxon>Caudoviricetes</taxon>
        <taxon>Pantevenvirales</taxon>
        <taxon>Straboviridae</taxon>
        <taxon>Bragavirus</taxon>
        <taxon>Bragavirus p43</taxon>
    </lineage>
</organism>
<protein>
    <submittedName>
        <fullName evidence="1">Nucleoid disruption protein</fullName>
    </submittedName>
</protein>
<dbReference type="EMBL" id="MG696114">
    <property type="protein sequence ID" value="AUM58360.1"/>
    <property type="molecule type" value="Genomic_DNA"/>
</dbReference>
<evidence type="ECO:0000313" key="1">
    <source>
        <dbReference type="EMBL" id="AUM58360.1"/>
    </source>
</evidence>
<sequence length="157" mass="18060">MIFNKKVISGFSSLVATLEKQRGHYNIDIIINGEDDSGMYKPGFYFFVDKFSGEGLNMYSLGRIRVSDKYKTSCGLYSVINKITNPKYRPSAKLKRHLDASTIEIYYVSMQDAKYLTNKIGKQGTLFGKLAKTETDIYNNMYEVKTRIKEGFSFKYN</sequence>
<dbReference type="Proteomes" id="UP000240538">
    <property type="component" value="Segment"/>
</dbReference>
<evidence type="ECO:0000313" key="2">
    <source>
        <dbReference type="Proteomes" id="UP000240538"/>
    </source>
</evidence>
<proteinExistence type="predicted"/>